<gene>
    <name evidence="2" type="ORF">RVH16_05525</name>
</gene>
<dbReference type="Proteomes" id="UP001181247">
    <property type="component" value="Unassembled WGS sequence"/>
</dbReference>
<protein>
    <submittedName>
        <fullName evidence="2">Transposase</fullName>
    </submittedName>
</protein>
<proteinExistence type="predicted"/>
<evidence type="ECO:0000259" key="1">
    <source>
        <dbReference type="Pfam" id="PF01609"/>
    </source>
</evidence>
<dbReference type="EMBL" id="JAWDEU010000002">
    <property type="protein sequence ID" value="MDU0244177.1"/>
    <property type="molecule type" value="Genomic_DNA"/>
</dbReference>
<dbReference type="GO" id="GO:0003677">
    <property type="term" value="F:DNA binding"/>
    <property type="evidence" value="ECO:0007669"/>
    <property type="project" value="InterPro"/>
</dbReference>
<feature type="domain" description="Transposase IS4-like" evidence="1">
    <location>
        <begin position="18"/>
        <end position="62"/>
    </location>
</feature>
<organism evidence="2 3">
    <name type="scientific">Bacteroides uniformis</name>
    <dbReference type="NCBI Taxonomy" id="820"/>
    <lineage>
        <taxon>Bacteria</taxon>
        <taxon>Pseudomonadati</taxon>
        <taxon>Bacteroidota</taxon>
        <taxon>Bacteroidia</taxon>
        <taxon>Bacteroidales</taxon>
        <taxon>Bacteroidaceae</taxon>
        <taxon>Bacteroides</taxon>
    </lineage>
</organism>
<dbReference type="RefSeq" id="WP_249931759.1">
    <property type="nucleotide sequence ID" value="NZ_CP072220.1"/>
</dbReference>
<comment type="caution">
    <text evidence="2">The sequence shown here is derived from an EMBL/GenBank/DDBJ whole genome shotgun (WGS) entry which is preliminary data.</text>
</comment>
<dbReference type="InterPro" id="IPR002559">
    <property type="entry name" value="Transposase_11"/>
</dbReference>
<evidence type="ECO:0000313" key="3">
    <source>
        <dbReference type="Proteomes" id="UP001181247"/>
    </source>
</evidence>
<dbReference type="GO" id="GO:0004803">
    <property type="term" value="F:transposase activity"/>
    <property type="evidence" value="ECO:0007669"/>
    <property type="project" value="InterPro"/>
</dbReference>
<accession>A0AAE4ICX4</accession>
<reference evidence="2" key="1">
    <citation type="submission" date="2023-10" db="EMBL/GenBank/DDBJ databases">
        <title>Genome of Potential pathogenic bacteria in Crohn's disease.</title>
        <authorList>
            <person name="Rodriguez-Palacios A."/>
        </authorList>
    </citation>
    <scope>NUCLEOTIDE SEQUENCE</scope>
    <source>
        <strain evidence="2">CavFT-hAR50</strain>
    </source>
</reference>
<name>A0AAE4ICX4_BACUN</name>
<evidence type="ECO:0000313" key="2">
    <source>
        <dbReference type="EMBL" id="MDU0244177.1"/>
    </source>
</evidence>
<dbReference type="GO" id="GO:0006313">
    <property type="term" value="P:DNA transposition"/>
    <property type="evidence" value="ECO:0007669"/>
    <property type="project" value="InterPro"/>
</dbReference>
<dbReference type="AlphaFoldDB" id="A0AAE4ICX4"/>
<sequence length="68" mass="7539">MFSVGSSSASVEEASRCTLYYDIETQTPAFFHITAASVHDSKAMGKILYETGAYCIFDRGYNHFKSLS</sequence>
<dbReference type="Pfam" id="PF01609">
    <property type="entry name" value="DDE_Tnp_1"/>
    <property type="match status" value="1"/>
</dbReference>